<evidence type="ECO:0000313" key="3">
    <source>
        <dbReference type="EMBL" id="KAA8534565.1"/>
    </source>
</evidence>
<protein>
    <recommendedName>
        <fullName evidence="2">FAF domain-containing protein</fullName>
    </recommendedName>
</protein>
<evidence type="ECO:0000313" key="4">
    <source>
        <dbReference type="Proteomes" id="UP000325577"/>
    </source>
</evidence>
<organism evidence="3 4">
    <name type="scientific">Nyssa sinensis</name>
    <dbReference type="NCBI Taxonomy" id="561372"/>
    <lineage>
        <taxon>Eukaryota</taxon>
        <taxon>Viridiplantae</taxon>
        <taxon>Streptophyta</taxon>
        <taxon>Embryophyta</taxon>
        <taxon>Tracheophyta</taxon>
        <taxon>Spermatophyta</taxon>
        <taxon>Magnoliopsida</taxon>
        <taxon>eudicotyledons</taxon>
        <taxon>Gunneridae</taxon>
        <taxon>Pentapetalae</taxon>
        <taxon>asterids</taxon>
        <taxon>Cornales</taxon>
        <taxon>Nyssaceae</taxon>
        <taxon>Nyssa</taxon>
    </lineage>
</organism>
<reference evidence="3 4" key="1">
    <citation type="submission" date="2019-09" db="EMBL/GenBank/DDBJ databases">
        <title>A chromosome-level genome assembly of the Chinese tupelo Nyssa sinensis.</title>
        <authorList>
            <person name="Yang X."/>
            <person name="Kang M."/>
            <person name="Yang Y."/>
            <person name="Xiong H."/>
            <person name="Wang M."/>
            <person name="Zhang Z."/>
            <person name="Wang Z."/>
            <person name="Wu H."/>
            <person name="Ma T."/>
            <person name="Liu J."/>
            <person name="Xi Z."/>
        </authorList>
    </citation>
    <scope>NUCLEOTIDE SEQUENCE [LARGE SCALE GENOMIC DNA]</scope>
    <source>
        <strain evidence="3">J267</strain>
        <tissue evidence="3">Leaf</tissue>
    </source>
</reference>
<keyword evidence="4" id="KW-1185">Reference proteome</keyword>
<dbReference type="Pfam" id="PF11250">
    <property type="entry name" value="FAF"/>
    <property type="match status" value="1"/>
</dbReference>
<feature type="compositionally biased region" description="Low complexity" evidence="1">
    <location>
        <begin position="48"/>
        <end position="64"/>
    </location>
</feature>
<name>A0A5J5ATW0_9ASTE</name>
<gene>
    <name evidence="3" type="ORF">F0562_032082</name>
</gene>
<evidence type="ECO:0000259" key="2">
    <source>
        <dbReference type="Pfam" id="PF11250"/>
    </source>
</evidence>
<accession>A0A5J5ATW0</accession>
<dbReference type="OrthoDB" id="676808at2759"/>
<feature type="compositionally biased region" description="Basic and acidic residues" evidence="1">
    <location>
        <begin position="71"/>
        <end position="83"/>
    </location>
</feature>
<dbReference type="InterPro" id="IPR046431">
    <property type="entry name" value="FAF_dom"/>
</dbReference>
<feature type="domain" description="FAF" evidence="2">
    <location>
        <begin position="101"/>
        <end position="155"/>
    </location>
</feature>
<evidence type="ECO:0000256" key="1">
    <source>
        <dbReference type="SAM" id="MobiDB-lite"/>
    </source>
</evidence>
<feature type="region of interest" description="Disordered" evidence="1">
    <location>
        <begin position="35"/>
        <end position="83"/>
    </location>
</feature>
<sequence>MESLYSQKNTKTEKPYEDPCVTEMFGELYFKENHSSSLQSLPPPLMPLPILSSSSSAPLPNSTPQTTTKKLNGDTNHEKEKSTKNKCMYTKSLQTSKERLFPPPISFLKLFKTGKPFVYLKLDENTGDFVHEEIRIPPLDVLCTLRENGLLKLNFAHDYEAEDEQEGGHACDGCIEVNQLALLLTRSKEFRRNKDLETTWDSKLEFIKAKCERVRKELKLAKIESTSARNDMAEFKERIKKNLEAIKEEAH</sequence>
<dbReference type="AlphaFoldDB" id="A0A5J5ATW0"/>
<dbReference type="EMBL" id="CM018041">
    <property type="protein sequence ID" value="KAA8534565.1"/>
    <property type="molecule type" value="Genomic_DNA"/>
</dbReference>
<dbReference type="Proteomes" id="UP000325577">
    <property type="component" value="Linkage Group LG18"/>
</dbReference>
<proteinExistence type="predicted"/>